<evidence type="ECO:0000313" key="1">
    <source>
        <dbReference type="EMBL" id="MDO6455472.1"/>
    </source>
</evidence>
<dbReference type="RefSeq" id="WP_303493915.1">
    <property type="nucleotide sequence ID" value="NZ_JAUOPJ010000001.1"/>
</dbReference>
<gene>
    <name evidence="1" type="ORF">Q4494_00140</name>
</gene>
<protein>
    <submittedName>
        <fullName evidence="1">Uncharacterized protein</fullName>
    </submittedName>
</protein>
<accession>A0AAW7XP34</accession>
<dbReference type="AlphaFoldDB" id="A0AAW7XP34"/>
<sequence length="149" mass="15814">MTPSKASDLALIVGMVRRTQIYFTPAAGNALARADNAARAAEAIETALRYALRAGITSNPQEPGFAADLEAMREKILDEMEAILAFGDYAEDYPVELETVTVSGSDERAFCLGSETIGAGNTAELPLAVARALSGRGKAILHMNKPKQD</sequence>
<proteinExistence type="predicted"/>
<reference evidence="1" key="1">
    <citation type="submission" date="2023-07" db="EMBL/GenBank/DDBJ databases">
        <title>Genome content predicts the carbon catabolic preferences of heterotrophic bacteria.</title>
        <authorList>
            <person name="Gralka M."/>
        </authorList>
    </citation>
    <scope>NUCLEOTIDE SEQUENCE</scope>
    <source>
        <strain evidence="1">I2M02</strain>
    </source>
</reference>
<dbReference type="Proteomes" id="UP001169823">
    <property type="component" value="Unassembled WGS sequence"/>
</dbReference>
<comment type="caution">
    <text evidence="1">The sequence shown here is derived from an EMBL/GenBank/DDBJ whole genome shotgun (WGS) entry which is preliminary data.</text>
</comment>
<evidence type="ECO:0000313" key="2">
    <source>
        <dbReference type="Proteomes" id="UP001169823"/>
    </source>
</evidence>
<organism evidence="1 2">
    <name type="scientific">Celeribacter halophilus</name>
    <dbReference type="NCBI Taxonomy" id="576117"/>
    <lineage>
        <taxon>Bacteria</taxon>
        <taxon>Pseudomonadati</taxon>
        <taxon>Pseudomonadota</taxon>
        <taxon>Alphaproteobacteria</taxon>
        <taxon>Rhodobacterales</taxon>
        <taxon>Roseobacteraceae</taxon>
        <taxon>Celeribacter</taxon>
    </lineage>
</organism>
<dbReference type="EMBL" id="JAUOPJ010000001">
    <property type="protein sequence ID" value="MDO6455472.1"/>
    <property type="molecule type" value="Genomic_DNA"/>
</dbReference>
<name>A0AAW7XP34_9RHOB</name>